<sequence length="1332" mass="152920">MASSSSTPRWNYDVFLSFRGETRKNFTDHLYAALVQGGIHTFRDEDELKRGEAITTELLKTIEESRIAIIVLSPKYASSGWCLDELVKILECQELLGMIVLPIFYGVDPSDVRYQTGSYAEALAELENNKFKVLKEEKMHKWKTALTKVANFCGWNLQDYANGYEARLIQKILKEICSKLNPRYLNVATHPVGIESRVDDILLRLKTNDVHFIGICGMGGIGKTTITKAVYNRIFENFEGSSFLGNVREVSSRQPDGLVCLQKQLISDIFMEREDTQLGIYSSDRGMMVIKERLCRKRVLVVLDDVDQPDQLRALAGEKNWFGSGSKIIITARNESPFHEIKMDEIYKAIELSKDESIELFSRFAFGERHPKQDYVHLSNSIVDYAKGIPLVLKVLGSLLCDKRSISEWTSALEKLKAIPHDEIQKTLQISFDVLDDTEKNIFLDIACFFIGMDRKFVVSILDSCNFFATIGISVLIRRCLITIENEQLMMHDLLRDMGREIVRKESIGEPGKRSRLWAHEDVLNVLRNDKGTKKIEGLLYSGKYQRLSTKVFEKMKKLRLLRVDFIHLEGDYQHLPKQLKWLRWNQFPLESIPADFNLKELVVLEMRCSNLRQVWAETKLLEQLKVLDLSHCFYLIKTPDFSKLPNLEKLILVGCENLVKVDKSIRCLKKLVILNLSQCCKLINLPSTICYLESLECLVLSHCPSLNIGEQLRNIESLENLKVLDLAVSNSLIQTPNFSRLTNLEVLVLCGCENLVEVHESIGYLEKLVVLNLDSCSKLRDLPNTICKLKSLKELILPCCSNPGKMPYSLWEMQRSTKLQDNAICIQPARRFTRTNRWDGPVSNFITVTFSVDFFPSFFPRLGYRDVPDFSIPSKIGSLLSSLVVLDLSYNNVCRLPDDIKNLTSLKILELSECKKLQFLPKLPSSLEALYAFGCTSLANFSNPGYFPSLTRFYLTDSKIGSLPDSISCCPKLTDLVLSNSTELKSLPELPPSLKHLVVDGCVSIETFPNLSNNSNLVVLKLRNCNKLSEIQGLDGLSLRLIDMGSCNGLTETFRKNLIQVLFNGEKQDIFLPGSNVSELFSDIQVLFKGDKPYIFLPGSNASGLFHDLQVGSWAQFEVSQYHNIQGLIVCAIYTVDDPEKKSIQNTKKEKEEKKEQHTKDFREKRREERCIQKTCQEKEEKKEKHTDDLLEKRKEEKKEKHIDDLLEKRKEQSIQKTSYKEERKEERKEEKQPKKEEVKMPEYWRKIWMYWGQHFHGTRGQDEIWLGYRSNTDFVYELEGRNLMEVEVDSMYIHVEVKKCGIHPVYESNRKDSQSDYSSSSPCASSSIFT</sequence>
<dbReference type="Proteomes" id="UP000607653">
    <property type="component" value="Unassembled WGS sequence"/>
</dbReference>
<dbReference type="Pfam" id="PF01582">
    <property type="entry name" value="TIR"/>
    <property type="match status" value="1"/>
</dbReference>
<dbReference type="InterPro" id="IPR001611">
    <property type="entry name" value="Leu-rich_rpt"/>
</dbReference>
<evidence type="ECO:0000313" key="6">
    <source>
        <dbReference type="EMBL" id="DAD42981.1"/>
    </source>
</evidence>
<dbReference type="InterPro" id="IPR035897">
    <property type="entry name" value="Toll_tir_struct_dom_sf"/>
</dbReference>
<dbReference type="SUPFAM" id="SSF52540">
    <property type="entry name" value="P-loop containing nucleoside triphosphate hydrolases"/>
    <property type="match status" value="1"/>
</dbReference>
<keyword evidence="2" id="KW-0611">Plant defense</keyword>
<dbReference type="EMBL" id="DUZY01000006">
    <property type="protein sequence ID" value="DAD42981.1"/>
    <property type="molecule type" value="Genomic_DNA"/>
</dbReference>
<feature type="compositionally biased region" description="Low complexity" evidence="4">
    <location>
        <begin position="1317"/>
        <end position="1332"/>
    </location>
</feature>
<feature type="region of interest" description="Disordered" evidence="4">
    <location>
        <begin position="1312"/>
        <end position="1332"/>
    </location>
</feature>
<dbReference type="InterPro" id="IPR032675">
    <property type="entry name" value="LRR_dom_sf"/>
</dbReference>
<accession>A0A822ZH29</accession>
<feature type="domain" description="TIR" evidence="5">
    <location>
        <begin position="10"/>
        <end position="180"/>
    </location>
</feature>
<dbReference type="InterPro" id="IPR058192">
    <property type="entry name" value="WHD_ROQ1-like"/>
</dbReference>
<reference evidence="6 7" key="1">
    <citation type="journal article" date="2020" name="Mol. Biol. Evol.">
        <title>Distinct Expression and Methylation Patterns for Genes with Different Fates following a Single Whole-Genome Duplication in Flowering Plants.</title>
        <authorList>
            <person name="Shi T."/>
            <person name="Rahmani R.S."/>
            <person name="Gugger P.F."/>
            <person name="Wang M."/>
            <person name="Li H."/>
            <person name="Zhang Y."/>
            <person name="Li Z."/>
            <person name="Wang Q."/>
            <person name="Van de Peer Y."/>
            <person name="Marchal K."/>
            <person name="Chen J."/>
        </authorList>
    </citation>
    <scope>NUCLEOTIDE SEQUENCE [LARGE SCALE GENOMIC DNA]</scope>
    <source>
        <tissue evidence="6">Leaf</tissue>
    </source>
</reference>
<dbReference type="InterPro" id="IPR002182">
    <property type="entry name" value="NB-ARC"/>
</dbReference>
<dbReference type="InterPro" id="IPR000157">
    <property type="entry name" value="TIR_dom"/>
</dbReference>
<name>A0A822ZH29_NELNU</name>
<dbReference type="PRINTS" id="PR00364">
    <property type="entry name" value="DISEASERSIST"/>
</dbReference>
<dbReference type="InterPro" id="IPR027417">
    <property type="entry name" value="P-loop_NTPase"/>
</dbReference>
<evidence type="ECO:0000259" key="5">
    <source>
        <dbReference type="PROSITE" id="PS50104"/>
    </source>
</evidence>
<dbReference type="PROSITE" id="PS51450">
    <property type="entry name" value="LRR"/>
    <property type="match status" value="1"/>
</dbReference>
<feature type="region of interest" description="Disordered" evidence="4">
    <location>
        <begin position="1145"/>
        <end position="1167"/>
    </location>
</feature>
<proteinExistence type="predicted"/>
<dbReference type="InterPro" id="IPR044974">
    <property type="entry name" value="Disease_R_plants"/>
</dbReference>
<dbReference type="InterPro" id="IPR042197">
    <property type="entry name" value="Apaf_helical"/>
</dbReference>
<feature type="region of interest" description="Disordered" evidence="4">
    <location>
        <begin position="1215"/>
        <end position="1238"/>
    </location>
</feature>
<comment type="caution">
    <text evidence="6">The sequence shown here is derived from an EMBL/GenBank/DDBJ whole genome shotgun (WGS) entry which is preliminary data.</text>
</comment>
<dbReference type="Gene3D" id="3.40.50.300">
    <property type="entry name" value="P-loop containing nucleotide triphosphate hydrolases"/>
    <property type="match status" value="1"/>
</dbReference>
<dbReference type="SUPFAM" id="SSF52200">
    <property type="entry name" value="Toll/Interleukin receptor TIR domain"/>
    <property type="match status" value="1"/>
</dbReference>
<dbReference type="GO" id="GO:0043531">
    <property type="term" value="F:ADP binding"/>
    <property type="evidence" value="ECO:0007669"/>
    <property type="project" value="InterPro"/>
</dbReference>
<keyword evidence="3" id="KW-0520">NAD</keyword>
<evidence type="ECO:0000256" key="3">
    <source>
        <dbReference type="ARBA" id="ARBA00023027"/>
    </source>
</evidence>
<dbReference type="GO" id="GO:0006952">
    <property type="term" value="P:defense response"/>
    <property type="evidence" value="ECO:0007669"/>
    <property type="project" value="UniProtKB-KW"/>
</dbReference>
<dbReference type="SUPFAM" id="SSF46785">
    <property type="entry name" value="Winged helix' DNA-binding domain"/>
    <property type="match status" value="1"/>
</dbReference>
<dbReference type="Gene3D" id="3.40.50.10140">
    <property type="entry name" value="Toll/interleukin-1 receptor homology (TIR) domain"/>
    <property type="match status" value="1"/>
</dbReference>
<keyword evidence="7" id="KW-1185">Reference proteome</keyword>
<dbReference type="PANTHER" id="PTHR11017:SF271">
    <property type="entry name" value="DISEASE RESISTANCE PROTEIN (TIR-NBS-LRR CLASS) FAMILY"/>
    <property type="match status" value="1"/>
</dbReference>
<dbReference type="PANTHER" id="PTHR11017">
    <property type="entry name" value="LEUCINE-RICH REPEAT-CONTAINING PROTEIN"/>
    <property type="match status" value="1"/>
</dbReference>
<dbReference type="InterPro" id="IPR036390">
    <property type="entry name" value="WH_DNA-bd_sf"/>
</dbReference>
<evidence type="ECO:0000313" key="7">
    <source>
        <dbReference type="Proteomes" id="UP000607653"/>
    </source>
</evidence>
<keyword evidence="1" id="KW-0433">Leucine-rich repeat</keyword>
<dbReference type="FunFam" id="3.40.50.10140:FF:000007">
    <property type="entry name" value="Disease resistance protein (TIR-NBS-LRR class)"/>
    <property type="match status" value="1"/>
</dbReference>
<gene>
    <name evidence="6" type="ORF">HUJ06_001211</name>
</gene>
<dbReference type="SUPFAM" id="SSF52058">
    <property type="entry name" value="L domain-like"/>
    <property type="match status" value="1"/>
</dbReference>
<dbReference type="SMART" id="SM00255">
    <property type="entry name" value="TIR"/>
    <property type="match status" value="1"/>
</dbReference>
<evidence type="ECO:0000256" key="4">
    <source>
        <dbReference type="SAM" id="MobiDB-lite"/>
    </source>
</evidence>
<protein>
    <recommendedName>
        <fullName evidence="5">TIR domain-containing protein</fullName>
    </recommendedName>
</protein>
<dbReference type="Pfam" id="PF23282">
    <property type="entry name" value="WHD_ROQ1"/>
    <property type="match status" value="1"/>
</dbReference>
<dbReference type="GO" id="GO:0007165">
    <property type="term" value="P:signal transduction"/>
    <property type="evidence" value="ECO:0007669"/>
    <property type="project" value="InterPro"/>
</dbReference>
<dbReference type="SUPFAM" id="SSF52047">
    <property type="entry name" value="RNI-like"/>
    <property type="match status" value="1"/>
</dbReference>
<dbReference type="PROSITE" id="PS50104">
    <property type="entry name" value="TIR"/>
    <property type="match status" value="1"/>
</dbReference>
<dbReference type="Pfam" id="PF00931">
    <property type="entry name" value="NB-ARC"/>
    <property type="match status" value="1"/>
</dbReference>
<dbReference type="Gene3D" id="3.80.10.10">
    <property type="entry name" value="Ribonuclease Inhibitor"/>
    <property type="match status" value="3"/>
</dbReference>
<evidence type="ECO:0000256" key="1">
    <source>
        <dbReference type="ARBA" id="ARBA00022614"/>
    </source>
</evidence>
<dbReference type="Gene3D" id="1.10.8.430">
    <property type="entry name" value="Helical domain of apoptotic protease-activating factors"/>
    <property type="match status" value="1"/>
</dbReference>
<evidence type="ECO:0000256" key="2">
    <source>
        <dbReference type="ARBA" id="ARBA00022821"/>
    </source>
</evidence>
<organism evidence="6 7">
    <name type="scientific">Nelumbo nucifera</name>
    <name type="common">Sacred lotus</name>
    <dbReference type="NCBI Taxonomy" id="4432"/>
    <lineage>
        <taxon>Eukaryota</taxon>
        <taxon>Viridiplantae</taxon>
        <taxon>Streptophyta</taxon>
        <taxon>Embryophyta</taxon>
        <taxon>Tracheophyta</taxon>
        <taxon>Spermatophyta</taxon>
        <taxon>Magnoliopsida</taxon>
        <taxon>Proteales</taxon>
        <taxon>Nelumbonaceae</taxon>
        <taxon>Nelumbo</taxon>
    </lineage>
</organism>